<evidence type="ECO:0000256" key="1">
    <source>
        <dbReference type="SAM" id="SignalP"/>
    </source>
</evidence>
<proteinExistence type="predicted"/>
<gene>
    <name evidence="2" type="ORF">JGI25_00533</name>
</gene>
<name>A0A916LJ30_KRYT1</name>
<dbReference type="Gene3D" id="2.60.40.4070">
    <property type="match status" value="1"/>
</dbReference>
<keyword evidence="1" id="KW-0732">Signal</keyword>
<dbReference type="InterPro" id="IPR013783">
    <property type="entry name" value="Ig-like_fold"/>
</dbReference>
<comment type="caution">
    <text evidence="2">The sequence shown here is derived from an EMBL/GenBank/DDBJ whole genome shotgun (WGS) entry which is preliminary data.</text>
</comment>
<evidence type="ECO:0000313" key="3">
    <source>
        <dbReference type="Proteomes" id="UP000243105"/>
    </source>
</evidence>
<reference evidence="2 3" key="1">
    <citation type="submission" date="2015-11" db="EMBL/GenBank/DDBJ databases">
        <authorList>
            <person name="Varghese N."/>
        </authorList>
    </citation>
    <scope>NUCLEOTIDE SEQUENCE [LARGE SCALE GENOMIC DNA]</scope>
    <source>
        <strain evidence="2 3">JGI-25</strain>
    </source>
</reference>
<feature type="signal peptide" evidence="1">
    <location>
        <begin position="1"/>
        <end position="22"/>
    </location>
</feature>
<evidence type="ECO:0008006" key="4">
    <source>
        <dbReference type="Google" id="ProtNLM"/>
    </source>
</evidence>
<dbReference type="AlphaFoldDB" id="A0A916LJ30"/>
<evidence type="ECO:0000313" key="2">
    <source>
        <dbReference type="EMBL" id="CUS99166.1"/>
    </source>
</evidence>
<feature type="chain" id="PRO_5037895824" description="Por secretion system C-terminal sorting domain-containing protein" evidence="1">
    <location>
        <begin position="23"/>
        <end position="1084"/>
    </location>
</feature>
<accession>A0A916LJ30</accession>
<dbReference type="EMBL" id="CZVV01000023">
    <property type="protein sequence ID" value="CUS99166.1"/>
    <property type="molecule type" value="Genomic_DNA"/>
</dbReference>
<organism evidence="2 3">
    <name type="scientific">Kryptobacter tengchongensis</name>
    <dbReference type="NCBI Taxonomy" id="1643429"/>
    <lineage>
        <taxon>Bacteria</taxon>
        <taxon>Pseudomonadati</taxon>
        <taxon>Candidatus Kryptoniota</taxon>
        <taxon>Candidatus Kryptobacter</taxon>
    </lineage>
</organism>
<protein>
    <recommendedName>
        <fullName evidence="4">Por secretion system C-terminal sorting domain-containing protein</fullName>
    </recommendedName>
</protein>
<dbReference type="Proteomes" id="UP000243105">
    <property type="component" value="Unassembled WGS sequence"/>
</dbReference>
<dbReference type="Gene3D" id="2.60.40.10">
    <property type="entry name" value="Immunoglobulins"/>
    <property type="match status" value="1"/>
</dbReference>
<sequence>MKILKFTIMSSIFTFISSIAIAQLQPVTPPELRGRIDAERKGIHDANNIRTMFYNFGMVGDYPPDPLNVDLSVFWSVEVPKGSGLNYSDGITPFVLARIRQRNGNIAHIMETGYRERQGISPITNKVMRFEPRPGYFQENPAINVGRSIAISNDPRTWPDKWIDKLNDPDDPGWSGSWNGYFGKRPAADQESYFVMDDNFYDAWNFYPDSRDTTRRGLGLRVGVRGFQWSNPQAGNVIFWHYDITNEGTTDYLDNIIFGIYMDSGVGGSAISCDGIAESDDDNAYFDRSYGLNLVYTWDKGGRGVALGTNCYPTGYLGYAYLETPGNPFDGIDNDDDGITDEKRDGGPGELIIGQDNIKNYILTHYDITKFELTYGKLEERPAYRAGKWWTGDEDMDWVAELCDTGADGIWGTNDTGEGDGIPTPGEPNFDKTDLHESDQIGLTGFKFNRIRPGQGSPSQEVDDIVFWEGGKDWPRRLYEQFTAPNFIDRFDPPLISNYNIGFLFASGPFKLYAGKTERFSLALAWGGDLDELKRTVKTVQQIYNANYQFAVPPPTPTVWAEAGDGYVRLIWDDKAEKGIDPVTLQNDFEGYKIYKSTEPFFLDPKIILNARGTGPVGHGKPIAQFDLKNGIKGFSKQTVEGVAFYLGDDSGIRHSFVDTNVVNGQLYYYAVTAYDRGSDSLGFYPSENAISVSRTLRGGVILPQNVVEVRPEPKVPGYIPANTEQLQRISGKGEGQIKLEVLNSKLVPNDHIFIIRFGVNSAQNVRADYFEIYDSTTRKLLARGSNLDGEDVNPTASGILAIISTPETISVDTNSTGFTRESKTNLKLKVTYQNVLPINQRRLGFPYDLTIIFDDVPLDTSLPAIGRPAKPVKIKVIAHTDTADIQLKYQFRDIDNDSTLSLPNEYIDIVTYLPGNPPLPRVTWRVEIDTSKQSQMGSIVKPGRGDIFKVFLKKPFTVEDTFAFITKGEKISLEKAKIEFQNAPYVVPNPYVASASFEPERFAISGRGERRIEFRNIPAKSIIRIYTLKGELVQTLYHNGSTEGYVAWNLRTKDNLDVAPGLYIYHVEAPGIGEFIGKFAIIK</sequence>